<dbReference type="InterPro" id="IPR037518">
    <property type="entry name" value="MPN"/>
</dbReference>
<dbReference type="SMART" id="SM00232">
    <property type="entry name" value="JAB_MPN"/>
    <property type="match status" value="1"/>
</dbReference>
<dbReference type="Pfam" id="PF19445">
    <property type="entry name" value="eIF3h_C"/>
    <property type="match status" value="1"/>
</dbReference>
<dbReference type="EMBL" id="KV453925">
    <property type="protein sequence ID" value="ODV75702.1"/>
    <property type="molecule type" value="Genomic_DNA"/>
</dbReference>
<protein>
    <recommendedName>
        <fullName evidence="1">MPN domain-containing protein</fullName>
    </recommendedName>
</protein>
<gene>
    <name evidence="2" type="ORF">BN1211_0292</name>
    <name evidence="3" type="ORF">CYBJADRAFT_187466</name>
</gene>
<dbReference type="RefSeq" id="XP_020072741.1">
    <property type="nucleotide sequence ID" value="XM_020217265.1"/>
</dbReference>
<dbReference type="EMBL" id="CDQK01000001">
    <property type="protein sequence ID" value="CEP20429.1"/>
    <property type="molecule type" value="Genomic_DNA"/>
</dbReference>
<sequence>MSKSKAQYTEPTTTVVQIETSTALKIIKHASERFPRSASGPLLGFDVHEDVLKVTQSHRFPYSSDDESPYRHKENGRYQEELLEQLKVTDGTIQLLGWYQSSVSGKAFSESLVDSMAYGQLRQSANSVVITVDPSKAQYGVLSLRAFRLTKPFLETFIANDYSVEQLNKVELSFDKVFEELPVQLHNNYLTSLLLAANDEDFYHSTQALEASSLKSKALGTNVETLIDSVDDLNHLYNQLNRKKSTNQEVSLREWLPLCEKINFTAKDVEQQVVSDFLTDSVIRQ</sequence>
<dbReference type="Pfam" id="PF01398">
    <property type="entry name" value="JAB"/>
    <property type="match status" value="1"/>
</dbReference>
<evidence type="ECO:0000313" key="3">
    <source>
        <dbReference type="EMBL" id="ODV75702.1"/>
    </source>
</evidence>
<proteinExistence type="predicted"/>
<reference evidence="3 5" key="3">
    <citation type="journal article" date="2016" name="Proc. Natl. Acad. Sci. U.S.A.">
        <title>Comparative genomics of biotechnologically important yeasts.</title>
        <authorList>
            <person name="Riley R."/>
            <person name="Haridas S."/>
            <person name="Wolfe K.H."/>
            <person name="Lopes M.R."/>
            <person name="Hittinger C.T."/>
            <person name="Goeker M."/>
            <person name="Salamov A.A."/>
            <person name="Wisecaver J.H."/>
            <person name="Long T.M."/>
            <person name="Calvey C.H."/>
            <person name="Aerts A.L."/>
            <person name="Barry K.W."/>
            <person name="Choi C."/>
            <person name="Clum A."/>
            <person name="Coughlan A.Y."/>
            <person name="Deshpande S."/>
            <person name="Douglass A.P."/>
            <person name="Hanson S.J."/>
            <person name="Klenk H.-P."/>
            <person name="LaButti K.M."/>
            <person name="Lapidus A."/>
            <person name="Lindquist E.A."/>
            <person name="Lipzen A.M."/>
            <person name="Meier-Kolthoff J.P."/>
            <person name="Ohm R.A."/>
            <person name="Otillar R.P."/>
            <person name="Pangilinan J.L."/>
            <person name="Peng Y."/>
            <person name="Rokas A."/>
            <person name="Rosa C.A."/>
            <person name="Scheuner C."/>
            <person name="Sibirny A.A."/>
            <person name="Slot J.C."/>
            <person name="Stielow J.B."/>
            <person name="Sun H."/>
            <person name="Kurtzman C.P."/>
            <person name="Blackwell M."/>
            <person name="Grigoriev I.V."/>
            <person name="Jeffries T.W."/>
        </authorList>
    </citation>
    <scope>NUCLEOTIDE SEQUENCE [LARGE SCALE GENOMIC DNA]</scope>
    <source>
        <strain evidence="5">ATCC 18201 / CBS 1600 / BCRC 20928 / JCM 3617 / NBRC 0987 / NRRL Y-1542</strain>
        <strain evidence="3">NRRL Y-1542</strain>
    </source>
</reference>
<dbReference type="InterPro" id="IPR050242">
    <property type="entry name" value="JAMM_MPN+_peptidase_M67A"/>
</dbReference>
<dbReference type="OrthoDB" id="10265695at2759"/>
<dbReference type="Gene3D" id="3.40.140.10">
    <property type="entry name" value="Cytidine Deaminase, domain 2"/>
    <property type="match status" value="1"/>
</dbReference>
<evidence type="ECO:0000259" key="1">
    <source>
        <dbReference type="PROSITE" id="PS50249"/>
    </source>
</evidence>
<dbReference type="STRING" id="983966.A0A0H5CAD0"/>
<dbReference type="PANTHER" id="PTHR10410">
    <property type="entry name" value="EUKARYOTIC TRANSLATION INITIATION FACTOR 3 -RELATED"/>
    <property type="match status" value="1"/>
</dbReference>
<dbReference type="AlphaFoldDB" id="A0A0H5CAD0"/>
<reference evidence="4" key="2">
    <citation type="journal article" date="2015" name="J. Biotechnol.">
        <title>The structure of the Cyberlindnera jadinii genome and its relation to Candida utilis analyzed by the occurrence of single nucleotide polymorphisms.</title>
        <authorList>
            <person name="Rupp O."/>
            <person name="Brinkrolf K."/>
            <person name="Buerth C."/>
            <person name="Kunigo M."/>
            <person name="Schneider J."/>
            <person name="Jaenicke S."/>
            <person name="Goesmann A."/>
            <person name="Puehler A."/>
            <person name="Jaeger K.-E."/>
            <person name="Ernst J.F."/>
        </authorList>
    </citation>
    <scope>NUCLEOTIDE SEQUENCE [LARGE SCALE GENOMIC DNA]</scope>
    <source>
        <strain evidence="4">ATCC 18201 / CBS 1600 / BCRC 20928 / JCM 3617 / NBRC 0987 / NRRL Y-1542</strain>
    </source>
</reference>
<accession>A0A0H5CAD0</accession>
<organism evidence="2 4">
    <name type="scientific">Cyberlindnera jadinii (strain ATCC 18201 / CBS 1600 / BCRC 20928 / JCM 3617 / NBRC 0987 / NRRL Y-1542)</name>
    <name type="common">Torula yeast</name>
    <name type="synonym">Candida utilis</name>
    <dbReference type="NCBI Taxonomy" id="983966"/>
    <lineage>
        <taxon>Eukaryota</taxon>
        <taxon>Fungi</taxon>
        <taxon>Dikarya</taxon>
        <taxon>Ascomycota</taxon>
        <taxon>Saccharomycotina</taxon>
        <taxon>Saccharomycetes</taxon>
        <taxon>Phaffomycetales</taxon>
        <taxon>Phaffomycetaceae</taxon>
        <taxon>Cyberlindnera</taxon>
    </lineage>
</organism>
<dbReference type="Proteomes" id="UP000038830">
    <property type="component" value="Unassembled WGS sequence"/>
</dbReference>
<accession>A0A1E4S8H5</accession>
<name>A0A0H5CAD0_CYBJN</name>
<evidence type="ECO:0000313" key="4">
    <source>
        <dbReference type="Proteomes" id="UP000038830"/>
    </source>
</evidence>
<feature type="domain" description="MPN" evidence="1">
    <location>
        <begin position="16"/>
        <end position="153"/>
    </location>
</feature>
<evidence type="ECO:0000313" key="2">
    <source>
        <dbReference type="EMBL" id="CEP20429.1"/>
    </source>
</evidence>
<dbReference type="GO" id="GO:0008237">
    <property type="term" value="F:metallopeptidase activity"/>
    <property type="evidence" value="ECO:0007669"/>
    <property type="project" value="InterPro"/>
</dbReference>
<evidence type="ECO:0000313" key="5">
    <source>
        <dbReference type="Proteomes" id="UP000094389"/>
    </source>
</evidence>
<reference evidence="2" key="1">
    <citation type="submission" date="2014-12" db="EMBL/GenBank/DDBJ databases">
        <authorList>
            <person name="Jaenicke S."/>
        </authorList>
    </citation>
    <scope>NUCLEOTIDE SEQUENCE [LARGE SCALE GENOMIC DNA]</scope>
    <source>
        <strain evidence="2">CBS1600</strain>
    </source>
</reference>
<dbReference type="Proteomes" id="UP000094389">
    <property type="component" value="Unassembled WGS sequence"/>
</dbReference>
<keyword evidence="5" id="KW-1185">Reference proteome</keyword>
<dbReference type="PROSITE" id="PS50249">
    <property type="entry name" value="MPN"/>
    <property type="match status" value="1"/>
</dbReference>
<dbReference type="GeneID" id="30991661"/>
<dbReference type="OMA" id="RERNFSW"/>
<dbReference type="InterPro" id="IPR045810">
    <property type="entry name" value="eIF3h_C"/>
</dbReference>
<dbReference type="InterPro" id="IPR000555">
    <property type="entry name" value="JAMM/MPN+_dom"/>
</dbReference>